<evidence type="ECO:0000256" key="1">
    <source>
        <dbReference type="SAM" id="MobiDB-lite"/>
    </source>
</evidence>
<organism evidence="3 4">
    <name type="scientific">Heterodermia speciosa</name>
    <dbReference type="NCBI Taxonomy" id="116794"/>
    <lineage>
        <taxon>Eukaryota</taxon>
        <taxon>Fungi</taxon>
        <taxon>Dikarya</taxon>
        <taxon>Ascomycota</taxon>
        <taxon>Pezizomycotina</taxon>
        <taxon>Lecanoromycetes</taxon>
        <taxon>OSLEUM clade</taxon>
        <taxon>Lecanoromycetidae</taxon>
        <taxon>Caliciales</taxon>
        <taxon>Physciaceae</taxon>
        <taxon>Heterodermia</taxon>
    </lineage>
</organism>
<dbReference type="Proteomes" id="UP000664521">
    <property type="component" value="Unassembled WGS sequence"/>
</dbReference>
<protein>
    <submittedName>
        <fullName evidence="3">Uncharacterized protein</fullName>
    </submittedName>
</protein>
<feature type="compositionally biased region" description="Polar residues" evidence="1">
    <location>
        <begin position="12"/>
        <end position="26"/>
    </location>
</feature>
<dbReference type="EMBL" id="CAJPDS010000002">
    <property type="protein sequence ID" value="CAF9904255.1"/>
    <property type="molecule type" value="Genomic_DNA"/>
</dbReference>
<keyword evidence="2" id="KW-0472">Membrane</keyword>
<feature type="compositionally biased region" description="Low complexity" evidence="1">
    <location>
        <begin position="81"/>
        <end position="101"/>
    </location>
</feature>
<feature type="compositionally biased region" description="Low complexity" evidence="1">
    <location>
        <begin position="163"/>
        <end position="172"/>
    </location>
</feature>
<evidence type="ECO:0000313" key="3">
    <source>
        <dbReference type="EMBL" id="CAF9904255.1"/>
    </source>
</evidence>
<reference evidence="3" key="1">
    <citation type="submission" date="2021-03" db="EMBL/GenBank/DDBJ databases">
        <authorList>
            <person name="Tagirdzhanova G."/>
        </authorList>
    </citation>
    <scope>NUCLEOTIDE SEQUENCE</scope>
</reference>
<feature type="compositionally biased region" description="Polar residues" evidence="1">
    <location>
        <begin position="102"/>
        <end position="114"/>
    </location>
</feature>
<dbReference type="AlphaFoldDB" id="A0A8H3I216"/>
<gene>
    <name evidence="3" type="ORF">HETSPECPRED_003476</name>
</gene>
<feature type="region of interest" description="Disordered" evidence="1">
    <location>
        <begin position="1"/>
        <end position="172"/>
    </location>
</feature>
<feature type="transmembrane region" description="Helical" evidence="2">
    <location>
        <begin position="198"/>
        <end position="223"/>
    </location>
</feature>
<evidence type="ECO:0000313" key="4">
    <source>
        <dbReference type="Proteomes" id="UP000664521"/>
    </source>
</evidence>
<dbReference type="InterPro" id="IPR029164">
    <property type="entry name" value="PIG-Y"/>
</dbReference>
<feature type="compositionally biased region" description="Basic residues" evidence="1">
    <location>
        <begin position="45"/>
        <end position="54"/>
    </location>
</feature>
<feature type="transmembrane region" description="Helical" evidence="2">
    <location>
        <begin position="243"/>
        <end position="267"/>
    </location>
</feature>
<keyword evidence="4" id="KW-1185">Reference proteome</keyword>
<feature type="compositionally biased region" description="Polar residues" evidence="1">
    <location>
        <begin position="122"/>
        <end position="139"/>
    </location>
</feature>
<comment type="caution">
    <text evidence="3">The sequence shown here is derived from an EMBL/GenBank/DDBJ whole genome shotgun (WGS) entry which is preliminary data.</text>
</comment>
<dbReference type="Pfam" id="PF15159">
    <property type="entry name" value="PIG-Y"/>
    <property type="match status" value="1"/>
</dbReference>
<dbReference type="PANTHER" id="PTHR39400">
    <property type="entry name" value="YALI0E29227P"/>
    <property type="match status" value="1"/>
</dbReference>
<evidence type="ECO:0000256" key="2">
    <source>
        <dbReference type="SAM" id="Phobius"/>
    </source>
</evidence>
<keyword evidence="2" id="KW-0812">Transmembrane</keyword>
<dbReference type="PANTHER" id="PTHR39400:SF1">
    <property type="entry name" value="PIG-P DOMAIN-CONTAINING PROTEIN"/>
    <property type="match status" value="1"/>
</dbReference>
<keyword evidence="2" id="KW-1133">Transmembrane helix</keyword>
<dbReference type="OrthoDB" id="2157498at2759"/>
<proteinExistence type="predicted"/>
<accession>A0A8H3I216</accession>
<feature type="compositionally biased region" description="Basic and acidic residues" evidence="1">
    <location>
        <begin position="1"/>
        <end position="11"/>
    </location>
</feature>
<name>A0A8H3I216_9LECA</name>
<sequence>MPAMEDSKTKSTDSGGSNQKSDQNEPPKSAPTKIGGAMAAILHQSKTRRRKGSLRKTALLGPGKTPQPIIRNTPPSPASPVRPSRTLSGRSSPSSSSESLTIHNSTKTQMNSSAAPKDKELFTSSDRNGSIQAPVSSLSVVGPEPDSYFPAVSPRHPRPPSSRPSKSVNRSPLASLPPSFPLPAPTEHSYAETAYWGWFILFVTWIVFVVGMGSCFEVWSWAWDVGETPYAPPELEDDPTLPIVGYYPCLIILTGVMAWVWVVVAWLGMKYFKHAQMAGDEG</sequence>